<keyword evidence="4 6" id="KW-0805">Transcription regulation</keyword>
<dbReference type="CDD" id="cd00619">
    <property type="entry name" value="Terminator_NusB"/>
    <property type="match status" value="1"/>
</dbReference>
<dbReference type="InterPro" id="IPR011605">
    <property type="entry name" value="NusB_fam"/>
</dbReference>
<feature type="domain" description="NusB/RsmB/TIM44" evidence="7">
    <location>
        <begin position="6"/>
        <end position="129"/>
    </location>
</feature>
<dbReference type="GO" id="GO:0005829">
    <property type="term" value="C:cytosol"/>
    <property type="evidence" value="ECO:0007669"/>
    <property type="project" value="TreeGrafter"/>
</dbReference>
<reference evidence="8" key="1">
    <citation type="submission" date="2024-05" db="EMBL/GenBank/DDBJ databases">
        <authorList>
            <person name="Cai S.Y."/>
            <person name="Jin L.M."/>
            <person name="Li H.R."/>
        </authorList>
    </citation>
    <scope>NUCLEOTIDE SEQUENCE</scope>
    <source>
        <strain evidence="8">A5-74</strain>
    </source>
</reference>
<comment type="function">
    <text evidence="6">Involved in transcription antitermination. Required for transcription of ribosomal RNA (rRNA) genes. Binds specifically to the boxA antiterminator sequence of the ribosomal RNA (rrn) operons.</text>
</comment>
<dbReference type="PANTHER" id="PTHR11078:SF3">
    <property type="entry name" value="ANTITERMINATION NUSB DOMAIN-CONTAINING PROTEIN"/>
    <property type="match status" value="1"/>
</dbReference>
<proteinExistence type="inferred from homology"/>
<evidence type="ECO:0000259" key="7">
    <source>
        <dbReference type="Pfam" id="PF01029"/>
    </source>
</evidence>
<dbReference type="EMBL" id="CP159218">
    <property type="protein sequence ID" value="XCG62808.1"/>
    <property type="molecule type" value="Genomic_DNA"/>
</dbReference>
<dbReference type="GO" id="GO:0031564">
    <property type="term" value="P:transcription antitermination"/>
    <property type="evidence" value="ECO:0007669"/>
    <property type="project" value="UniProtKB-KW"/>
</dbReference>
<evidence type="ECO:0000256" key="3">
    <source>
        <dbReference type="ARBA" id="ARBA00022884"/>
    </source>
</evidence>
<protein>
    <recommendedName>
        <fullName evidence="6">Transcription antitermination protein NusB</fullName>
    </recommendedName>
    <alternativeName>
        <fullName evidence="6">Antitermination factor NusB</fullName>
    </alternativeName>
</protein>
<evidence type="ECO:0000313" key="8">
    <source>
        <dbReference type="EMBL" id="XCG62808.1"/>
    </source>
</evidence>
<dbReference type="PANTHER" id="PTHR11078">
    <property type="entry name" value="N UTILIZATION SUBSTANCE PROTEIN B-RELATED"/>
    <property type="match status" value="1"/>
</dbReference>
<sequence length="136" mass="15028">MSARSKARKRALDVLYAAEARGVDPIDVMSDRIDSPEPYILGEYAEVLIRGVSGHLRRIDDLLSQHIEGWTLERLPAVDRAILRIAIFEMVYSTDVPPAVVIDEAVEAAKTLSTDNSPKFVNGVLGQIQAISSRLR</sequence>
<keyword evidence="3 6" id="KW-0694">RNA-binding</keyword>
<evidence type="ECO:0000256" key="1">
    <source>
        <dbReference type="ARBA" id="ARBA00005952"/>
    </source>
</evidence>
<evidence type="ECO:0000256" key="2">
    <source>
        <dbReference type="ARBA" id="ARBA00022814"/>
    </source>
</evidence>
<evidence type="ECO:0000256" key="4">
    <source>
        <dbReference type="ARBA" id="ARBA00023015"/>
    </source>
</evidence>
<evidence type="ECO:0000256" key="5">
    <source>
        <dbReference type="ARBA" id="ARBA00023163"/>
    </source>
</evidence>
<evidence type="ECO:0000256" key="6">
    <source>
        <dbReference type="HAMAP-Rule" id="MF_00073"/>
    </source>
</evidence>
<keyword evidence="2 6" id="KW-0889">Transcription antitermination</keyword>
<dbReference type="Pfam" id="PF01029">
    <property type="entry name" value="NusB"/>
    <property type="match status" value="1"/>
</dbReference>
<dbReference type="InterPro" id="IPR006027">
    <property type="entry name" value="NusB_RsmB_TIM44"/>
</dbReference>
<dbReference type="NCBIfam" id="TIGR01951">
    <property type="entry name" value="nusB"/>
    <property type="match status" value="1"/>
</dbReference>
<keyword evidence="5 6" id="KW-0804">Transcription</keyword>
<name>A0AAU8DNA1_9ACTN</name>
<dbReference type="GO" id="GO:0006353">
    <property type="term" value="P:DNA-templated transcription termination"/>
    <property type="evidence" value="ECO:0007669"/>
    <property type="project" value="UniProtKB-UniRule"/>
</dbReference>
<dbReference type="InterPro" id="IPR035926">
    <property type="entry name" value="NusB-like_sf"/>
</dbReference>
<organism evidence="8">
    <name type="scientific">Nakamurella sp. A5-74</name>
    <dbReference type="NCBI Taxonomy" id="3158264"/>
    <lineage>
        <taxon>Bacteria</taxon>
        <taxon>Bacillati</taxon>
        <taxon>Actinomycetota</taxon>
        <taxon>Actinomycetes</taxon>
        <taxon>Nakamurellales</taxon>
        <taxon>Nakamurellaceae</taxon>
        <taxon>Nakamurella</taxon>
    </lineage>
</organism>
<dbReference type="HAMAP" id="MF_00073">
    <property type="entry name" value="NusB"/>
    <property type="match status" value="1"/>
</dbReference>
<gene>
    <name evidence="6 8" type="primary">nusB</name>
    <name evidence="8" type="ORF">ABLG96_16515</name>
</gene>
<comment type="similarity">
    <text evidence="1 6">Belongs to the NusB family.</text>
</comment>
<dbReference type="AlphaFoldDB" id="A0AAU8DNA1"/>
<dbReference type="Gene3D" id="1.10.940.10">
    <property type="entry name" value="NusB-like"/>
    <property type="match status" value="1"/>
</dbReference>
<dbReference type="GO" id="GO:0003723">
    <property type="term" value="F:RNA binding"/>
    <property type="evidence" value="ECO:0007669"/>
    <property type="project" value="UniProtKB-UniRule"/>
</dbReference>
<accession>A0AAU8DNA1</accession>
<dbReference type="RefSeq" id="WP_353648423.1">
    <property type="nucleotide sequence ID" value="NZ_CP159218.1"/>
</dbReference>
<dbReference type="SUPFAM" id="SSF48013">
    <property type="entry name" value="NusB-like"/>
    <property type="match status" value="1"/>
</dbReference>